<dbReference type="AlphaFoldDB" id="A0A9J6FAY8"/>
<dbReference type="Proteomes" id="UP000821853">
    <property type="component" value="Chromosome 1"/>
</dbReference>
<evidence type="ECO:0000313" key="1">
    <source>
        <dbReference type="EMBL" id="KAH9359688.1"/>
    </source>
</evidence>
<dbReference type="OrthoDB" id="6527889at2759"/>
<dbReference type="VEuPathDB" id="VectorBase:HLOH_044456"/>
<sequence>MGKRGACLVTFEGTRPPRMIRYWSVLTKVSSYEACSLTLSELRASARTAPTARKDNVRTLGDVTLPDRINLVLARGPKFAVEPDRTAPELLSLVLRVSGLAPDAEADRCVSEGVDVLFKCRKKKCDVPVRQTESFLRTNALSLLPSDKEGGFIVLKESLCKEKAEQAILSAFTFKK</sequence>
<gene>
    <name evidence="1" type="ORF">HPB48_022798</name>
</gene>
<accession>A0A9J6FAY8</accession>
<reference evidence="1 2" key="1">
    <citation type="journal article" date="2020" name="Cell">
        <title>Large-Scale Comparative Analyses of Tick Genomes Elucidate Their Genetic Diversity and Vector Capacities.</title>
        <authorList>
            <consortium name="Tick Genome and Microbiome Consortium (TIGMIC)"/>
            <person name="Jia N."/>
            <person name="Wang J."/>
            <person name="Shi W."/>
            <person name="Du L."/>
            <person name="Sun Y."/>
            <person name="Zhan W."/>
            <person name="Jiang J.F."/>
            <person name="Wang Q."/>
            <person name="Zhang B."/>
            <person name="Ji P."/>
            <person name="Bell-Sakyi L."/>
            <person name="Cui X.M."/>
            <person name="Yuan T.T."/>
            <person name="Jiang B.G."/>
            <person name="Yang W.F."/>
            <person name="Lam T.T."/>
            <person name="Chang Q.C."/>
            <person name="Ding S.J."/>
            <person name="Wang X.J."/>
            <person name="Zhu J.G."/>
            <person name="Ruan X.D."/>
            <person name="Zhao L."/>
            <person name="Wei J.T."/>
            <person name="Ye R.Z."/>
            <person name="Que T.C."/>
            <person name="Du C.H."/>
            <person name="Zhou Y.H."/>
            <person name="Cheng J.X."/>
            <person name="Dai P.F."/>
            <person name="Guo W.B."/>
            <person name="Han X.H."/>
            <person name="Huang E.J."/>
            <person name="Li L.F."/>
            <person name="Wei W."/>
            <person name="Gao Y.C."/>
            <person name="Liu J.Z."/>
            <person name="Shao H.Z."/>
            <person name="Wang X."/>
            <person name="Wang C.C."/>
            <person name="Yang T.C."/>
            <person name="Huo Q.B."/>
            <person name="Li W."/>
            <person name="Chen H.Y."/>
            <person name="Chen S.E."/>
            <person name="Zhou L.G."/>
            <person name="Ni X.B."/>
            <person name="Tian J.H."/>
            <person name="Sheng Y."/>
            <person name="Liu T."/>
            <person name="Pan Y.S."/>
            <person name="Xia L.Y."/>
            <person name="Li J."/>
            <person name="Zhao F."/>
            <person name="Cao W.C."/>
        </authorList>
    </citation>
    <scope>NUCLEOTIDE SEQUENCE [LARGE SCALE GENOMIC DNA]</scope>
    <source>
        <strain evidence="1">HaeL-2018</strain>
    </source>
</reference>
<name>A0A9J6FAY8_HAELO</name>
<evidence type="ECO:0000313" key="2">
    <source>
        <dbReference type="Proteomes" id="UP000821853"/>
    </source>
</evidence>
<protein>
    <submittedName>
        <fullName evidence="1">Uncharacterized protein</fullName>
    </submittedName>
</protein>
<keyword evidence="2" id="KW-1185">Reference proteome</keyword>
<organism evidence="1 2">
    <name type="scientific">Haemaphysalis longicornis</name>
    <name type="common">Bush tick</name>
    <dbReference type="NCBI Taxonomy" id="44386"/>
    <lineage>
        <taxon>Eukaryota</taxon>
        <taxon>Metazoa</taxon>
        <taxon>Ecdysozoa</taxon>
        <taxon>Arthropoda</taxon>
        <taxon>Chelicerata</taxon>
        <taxon>Arachnida</taxon>
        <taxon>Acari</taxon>
        <taxon>Parasitiformes</taxon>
        <taxon>Ixodida</taxon>
        <taxon>Ixodoidea</taxon>
        <taxon>Ixodidae</taxon>
        <taxon>Haemaphysalinae</taxon>
        <taxon>Haemaphysalis</taxon>
    </lineage>
</organism>
<dbReference type="EMBL" id="JABSTR010000001">
    <property type="protein sequence ID" value="KAH9359688.1"/>
    <property type="molecule type" value="Genomic_DNA"/>
</dbReference>
<proteinExistence type="predicted"/>
<comment type="caution">
    <text evidence="1">The sequence shown here is derived from an EMBL/GenBank/DDBJ whole genome shotgun (WGS) entry which is preliminary data.</text>
</comment>